<keyword evidence="5 7" id="KW-1133">Transmembrane helix</keyword>
<proteinExistence type="inferred from homology"/>
<keyword evidence="9" id="KW-1185">Reference proteome</keyword>
<evidence type="ECO:0000256" key="7">
    <source>
        <dbReference type="RuleBase" id="RU004379"/>
    </source>
</evidence>
<evidence type="ECO:0000256" key="5">
    <source>
        <dbReference type="ARBA" id="ARBA00022989"/>
    </source>
</evidence>
<keyword evidence="3" id="KW-1003">Cell membrane</keyword>
<dbReference type="EMBL" id="CP031093">
    <property type="protein sequence ID" value="QCF26168.1"/>
    <property type="molecule type" value="Genomic_DNA"/>
</dbReference>
<sequence length="232" mass="24863">MENRRYPDAQQKASPMSNSDASFGIGYSDDVVAVLRNTYMLLGMTLAFSAFVAWMSMDAAYPGPIITIAVYLGLLFVTYKLQNSAWGILSTFALTGFMGYTLGPMIGAFAAAEAMGIVNLALSMTAVTFVGLSVFTLVTRKDFSFLSGFIMIGFLVLLAGIVANIFLQIPALQLAISAGVTLFAGACILFQTSAIIHGGERNYIMATIGLYVAIYNLFVSLLHLLMAFSGDE</sequence>
<comment type="similarity">
    <text evidence="2 7">Belongs to the BI1 family.</text>
</comment>
<feature type="transmembrane region" description="Helical" evidence="7">
    <location>
        <begin position="208"/>
        <end position="228"/>
    </location>
</feature>
<dbReference type="CDD" id="cd10433">
    <property type="entry name" value="YccA_like"/>
    <property type="match status" value="1"/>
</dbReference>
<dbReference type="AlphaFoldDB" id="A0A4P7XGN0"/>
<accession>A0A4P7XGN0</accession>
<feature type="transmembrane region" description="Helical" evidence="7">
    <location>
        <begin position="86"/>
        <end position="111"/>
    </location>
</feature>
<dbReference type="PANTHER" id="PTHR23291">
    <property type="entry name" value="BAX INHIBITOR-RELATED"/>
    <property type="match status" value="1"/>
</dbReference>
<comment type="subcellular location">
    <subcellularLocation>
        <location evidence="1">Cell membrane</location>
        <topology evidence="1">Multi-pass membrane protein</topology>
    </subcellularLocation>
</comment>
<evidence type="ECO:0000256" key="1">
    <source>
        <dbReference type="ARBA" id="ARBA00004651"/>
    </source>
</evidence>
<feature type="transmembrane region" description="Helical" evidence="7">
    <location>
        <begin position="61"/>
        <end position="79"/>
    </location>
</feature>
<evidence type="ECO:0000256" key="4">
    <source>
        <dbReference type="ARBA" id="ARBA00022692"/>
    </source>
</evidence>
<evidence type="ECO:0000313" key="8">
    <source>
        <dbReference type="EMBL" id="QCF26168.1"/>
    </source>
</evidence>
<evidence type="ECO:0000313" key="9">
    <source>
        <dbReference type="Proteomes" id="UP000298049"/>
    </source>
</evidence>
<protein>
    <submittedName>
        <fullName evidence="8">BAX inhibitor (BI)-1/YccA family protein</fullName>
    </submittedName>
</protein>
<dbReference type="InterPro" id="IPR006213">
    <property type="entry name" value="Bax_inhbtr1_CS"/>
</dbReference>
<evidence type="ECO:0000256" key="3">
    <source>
        <dbReference type="ARBA" id="ARBA00022475"/>
    </source>
</evidence>
<feature type="transmembrane region" description="Helical" evidence="7">
    <location>
        <begin position="145"/>
        <end position="166"/>
    </location>
</feature>
<name>A0A4P7XGN0_9ALTE</name>
<feature type="transmembrane region" description="Helical" evidence="7">
    <location>
        <begin position="172"/>
        <end position="196"/>
    </location>
</feature>
<reference evidence="8 9" key="1">
    <citation type="submission" date="2018-07" db="EMBL/GenBank/DDBJ databases">
        <title>Marsedoiliclastica nanhaica gen. nov. sp. nov., a novel marine hydrocarbonoclastic bacterium isolated from an in-situ enriched hydrocarbon-degrading consortium in deep-sea sediment.</title>
        <authorList>
            <person name="Dong C."/>
            <person name="Ma T."/>
            <person name="Liu R."/>
            <person name="Shao Z."/>
        </authorList>
    </citation>
    <scope>NUCLEOTIDE SEQUENCE [LARGE SCALE GENOMIC DNA]</scope>
    <source>
        <strain evidence="9">soil36-7</strain>
    </source>
</reference>
<gene>
    <name evidence="8" type="ORF">soil367_09630</name>
</gene>
<dbReference type="GO" id="GO:0005886">
    <property type="term" value="C:plasma membrane"/>
    <property type="evidence" value="ECO:0007669"/>
    <property type="project" value="UniProtKB-SubCell"/>
</dbReference>
<keyword evidence="6 7" id="KW-0472">Membrane</keyword>
<keyword evidence="4 7" id="KW-0812">Transmembrane</keyword>
<dbReference type="PROSITE" id="PS01243">
    <property type="entry name" value="BI1"/>
    <property type="match status" value="1"/>
</dbReference>
<feature type="transmembrane region" description="Helical" evidence="7">
    <location>
        <begin position="117"/>
        <end position="138"/>
    </location>
</feature>
<organism evidence="8 9">
    <name type="scientific">Hydrocarboniclastica marina</name>
    <dbReference type="NCBI Taxonomy" id="2259620"/>
    <lineage>
        <taxon>Bacteria</taxon>
        <taxon>Pseudomonadati</taxon>
        <taxon>Pseudomonadota</taxon>
        <taxon>Gammaproteobacteria</taxon>
        <taxon>Alteromonadales</taxon>
        <taxon>Alteromonadaceae</taxon>
        <taxon>Hydrocarboniclastica</taxon>
    </lineage>
</organism>
<evidence type="ECO:0000256" key="6">
    <source>
        <dbReference type="ARBA" id="ARBA00023136"/>
    </source>
</evidence>
<dbReference type="InterPro" id="IPR006214">
    <property type="entry name" value="Bax_inhibitor_1-related"/>
</dbReference>
<dbReference type="KEGG" id="hmi:soil367_09630"/>
<feature type="transmembrane region" description="Helical" evidence="7">
    <location>
        <begin position="38"/>
        <end position="55"/>
    </location>
</feature>
<dbReference type="Proteomes" id="UP000298049">
    <property type="component" value="Chromosome"/>
</dbReference>
<dbReference type="PANTHER" id="PTHR23291:SF115">
    <property type="entry name" value="MODULATOR OF FTSH PROTEASE YCCA"/>
    <property type="match status" value="1"/>
</dbReference>
<dbReference type="Pfam" id="PF01027">
    <property type="entry name" value="Bax1-I"/>
    <property type="match status" value="1"/>
</dbReference>
<dbReference type="OrthoDB" id="9813298at2"/>
<evidence type="ECO:0000256" key="2">
    <source>
        <dbReference type="ARBA" id="ARBA00010350"/>
    </source>
</evidence>